<dbReference type="InterPro" id="IPR008758">
    <property type="entry name" value="Peptidase_S28"/>
</dbReference>
<organism evidence="19 20">
    <name type="scientific">Laodelphax striatellus</name>
    <name type="common">Small brown planthopper</name>
    <name type="synonym">Delphax striatella</name>
    <dbReference type="NCBI Taxonomy" id="195883"/>
    <lineage>
        <taxon>Eukaryota</taxon>
        <taxon>Metazoa</taxon>
        <taxon>Ecdysozoa</taxon>
        <taxon>Arthropoda</taxon>
        <taxon>Hexapoda</taxon>
        <taxon>Insecta</taxon>
        <taxon>Pterygota</taxon>
        <taxon>Neoptera</taxon>
        <taxon>Paraneoptera</taxon>
        <taxon>Hemiptera</taxon>
        <taxon>Auchenorrhyncha</taxon>
        <taxon>Fulgoroidea</taxon>
        <taxon>Delphacidae</taxon>
        <taxon>Criomorphinae</taxon>
        <taxon>Laodelphax</taxon>
    </lineage>
</organism>
<keyword evidence="9" id="KW-1015">Disulfide bond</keyword>
<dbReference type="GO" id="GO:0006508">
    <property type="term" value="P:proteolysis"/>
    <property type="evidence" value="ECO:0007669"/>
    <property type="project" value="UniProtKB-KW"/>
</dbReference>
<dbReference type="PANTHER" id="PTHR11010">
    <property type="entry name" value="PROTEASE S28 PRO-X CARBOXYPEPTIDASE-RELATED"/>
    <property type="match status" value="1"/>
</dbReference>
<dbReference type="EMBL" id="QKKF02025464">
    <property type="protein sequence ID" value="RZF36988.1"/>
    <property type="molecule type" value="Genomic_DNA"/>
</dbReference>
<reference evidence="19 20" key="1">
    <citation type="journal article" date="2017" name="Gigascience">
        <title>Genome sequence of the small brown planthopper, Laodelphax striatellus.</title>
        <authorList>
            <person name="Zhu J."/>
            <person name="Jiang F."/>
            <person name="Wang X."/>
            <person name="Yang P."/>
            <person name="Bao Y."/>
            <person name="Zhao W."/>
            <person name="Wang W."/>
            <person name="Lu H."/>
            <person name="Wang Q."/>
            <person name="Cui N."/>
            <person name="Li J."/>
            <person name="Chen X."/>
            <person name="Luo L."/>
            <person name="Yu J."/>
            <person name="Kang L."/>
            <person name="Cui F."/>
        </authorList>
    </citation>
    <scope>NUCLEOTIDE SEQUENCE [LARGE SCALE GENOMIC DNA]</scope>
    <source>
        <strain evidence="19">Lst14</strain>
    </source>
</reference>
<evidence type="ECO:0000256" key="2">
    <source>
        <dbReference type="ARBA" id="ARBA00011079"/>
    </source>
</evidence>
<keyword evidence="5" id="KW-0645">Protease</keyword>
<evidence type="ECO:0000313" key="20">
    <source>
        <dbReference type="Proteomes" id="UP000291343"/>
    </source>
</evidence>
<protein>
    <recommendedName>
        <fullName evidence="15">Lysosomal Pro-X carboxypeptidase</fullName>
        <ecNumber evidence="14">3.4.16.2</ecNumber>
    </recommendedName>
    <alternativeName>
        <fullName evidence="17">Proline carboxypeptidase</fullName>
    </alternativeName>
    <alternativeName>
        <fullName evidence="16">Prolylcarboxypeptidase</fullName>
    </alternativeName>
</protein>
<evidence type="ECO:0000256" key="9">
    <source>
        <dbReference type="ARBA" id="ARBA00023157"/>
    </source>
</evidence>
<gene>
    <name evidence="19" type="ORF">LSTR_LSTR004676</name>
</gene>
<dbReference type="GO" id="GO:0004185">
    <property type="term" value="F:serine-type carboxypeptidase activity"/>
    <property type="evidence" value="ECO:0007669"/>
    <property type="project" value="UniProtKB-EC"/>
</dbReference>
<comment type="subcellular location">
    <subcellularLocation>
        <location evidence="1">Lysosome</location>
    </subcellularLocation>
</comment>
<keyword evidence="10" id="KW-0325">Glycoprotein</keyword>
<comment type="function">
    <text evidence="13">Cleaves C-terminal amino acids linked to proline in peptides such as angiotensin II, III and des-Arg9-bradykinin. This cleavage occurs at acidic pH, but enzymatic activity is retained with some substrates at neutral pH.</text>
</comment>
<keyword evidence="4" id="KW-0121">Carboxypeptidase</keyword>
<dbReference type="PANTHER" id="PTHR11010:SF38">
    <property type="entry name" value="LYSOSOMAL PRO-X CARBOXYPEPTIDASE"/>
    <property type="match status" value="1"/>
</dbReference>
<evidence type="ECO:0000256" key="4">
    <source>
        <dbReference type="ARBA" id="ARBA00022645"/>
    </source>
</evidence>
<feature type="chain" id="PRO_5019810289" description="Lysosomal Pro-X carboxypeptidase" evidence="18">
    <location>
        <begin position="20"/>
        <end position="495"/>
    </location>
</feature>
<evidence type="ECO:0000256" key="8">
    <source>
        <dbReference type="ARBA" id="ARBA00023145"/>
    </source>
</evidence>
<dbReference type="GO" id="GO:0008239">
    <property type="term" value="F:dipeptidyl-peptidase activity"/>
    <property type="evidence" value="ECO:0007669"/>
    <property type="project" value="TreeGrafter"/>
</dbReference>
<comment type="caution">
    <text evidence="19">The sequence shown here is derived from an EMBL/GenBank/DDBJ whole genome shotgun (WGS) entry which is preliminary data.</text>
</comment>
<proteinExistence type="inferred from homology"/>
<dbReference type="STRING" id="195883.A0A482WU37"/>
<dbReference type="Proteomes" id="UP000291343">
    <property type="component" value="Unassembled WGS sequence"/>
</dbReference>
<evidence type="ECO:0000256" key="13">
    <source>
        <dbReference type="ARBA" id="ARBA00059701"/>
    </source>
</evidence>
<evidence type="ECO:0000313" key="19">
    <source>
        <dbReference type="EMBL" id="RZF36988.1"/>
    </source>
</evidence>
<dbReference type="InterPro" id="IPR042269">
    <property type="entry name" value="Ser_carbopepase_S28_SKS"/>
</dbReference>
<dbReference type="FunCoup" id="A0A482WU37">
    <property type="interactions" value="569"/>
</dbReference>
<accession>A0A482WU37</accession>
<feature type="signal peptide" evidence="18">
    <location>
        <begin position="1"/>
        <end position="19"/>
    </location>
</feature>
<evidence type="ECO:0000256" key="18">
    <source>
        <dbReference type="SAM" id="SignalP"/>
    </source>
</evidence>
<evidence type="ECO:0000256" key="16">
    <source>
        <dbReference type="ARBA" id="ARBA00076475"/>
    </source>
</evidence>
<dbReference type="Gene3D" id="1.20.120.980">
    <property type="entry name" value="Serine carboxypeptidase S28, SKS domain"/>
    <property type="match status" value="1"/>
</dbReference>
<dbReference type="SUPFAM" id="SSF53474">
    <property type="entry name" value="alpha/beta-Hydrolases"/>
    <property type="match status" value="1"/>
</dbReference>
<keyword evidence="6 18" id="KW-0732">Signal</keyword>
<evidence type="ECO:0000256" key="10">
    <source>
        <dbReference type="ARBA" id="ARBA00023180"/>
    </source>
</evidence>
<keyword evidence="20" id="KW-1185">Reference proteome</keyword>
<evidence type="ECO:0000256" key="12">
    <source>
        <dbReference type="ARBA" id="ARBA00052013"/>
    </source>
</evidence>
<evidence type="ECO:0000256" key="11">
    <source>
        <dbReference type="ARBA" id="ARBA00023228"/>
    </source>
</evidence>
<dbReference type="FunFam" id="1.20.120.980:FF:000002">
    <property type="entry name" value="lysosomal Pro-X carboxypeptidase"/>
    <property type="match status" value="1"/>
</dbReference>
<comment type="similarity">
    <text evidence="2">Belongs to the peptidase S28 family.</text>
</comment>
<evidence type="ECO:0000256" key="1">
    <source>
        <dbReference type="ARBA" id="ARBA00004371"/>
    </source>
</evidence>
<keyword evidence="11" id="KW-0458">Lysosome</keyword>
<keyword evidence="7" id="KW-0378">Hydrolase</keyword>
<dbReference type="OrthoDB" id="2130629at2759"/>
<dbReference type="AlphaFoldDB" id="A0A482WU37"/>
<evidence type="ECO:0000256" key="15">
    <source>
        <dbReference type="ARBA" id="ARBA00073691"/>
    </source>
</evidence>
<comment type="catalytic activity">
    <reaction evidence="12">
        <text>Cleavage of a -Pro-|-Xaa bond to release a C-terminal amino acid.</text>
        <dbReference type="EC" id="3.4.16.2"/>
    </reaction>
</comment>
<evidence type="ECO:0000256" key="5">
    <source>
        <dbReference type="ARBA" id="ARBA00022670"/>
    </source>
</evidence>
<evidence type="ECO:0000256" key="17">
    <source>
        <dbReference type="ARBA" id="ARBA00076608"/>
    </source>
</evidence>
<evidence type="ECO:0000256" key="6">
    <source>
        <dbReference type="ARBA" id="ARBA00022729"/>
    </source>
</evidence>
<evidence type="ECO:0000256" key="14">
    <source>
        <dbReference type="ARBA" id="ARBA00066456"/>
    </source>
</evidence>
<dbReference type="Pfam" id="PF05577">
    <property type="entry name" value="Peptidase_S28"/>
    <property type="match status" value="1"/>
</dbReference>
<dbReference type="Gene3D" id="3.40.50.1820">
    <property type="entry name" value="alpha/beta hydrolase"/>
    <property type="match status" value="1"/>
</dbReference>
<sequence length="495" mass="55527">MFYLIFSLQLSFLVIGLSALAPRICNGGASPYSYKTEYFKVPVDHFSFTNDDTFEMRYLINDSYWQPAKGAPIFFYTGNEGDIESFAANTGFMWEAAPEFNALIVFAEHRYYGKSLPYGNKSLSEPKYSGYLTAEQALADYVYLLTNLTAARDVRSEEVSVNGVNINRKLRGIPIIAFGGSYGGMLSAWFRMKYPGLVTGALASSAPIWQFPGLNDCHTFARIVTSAFEIEEKNCPHNVRKLWATIDELGNTKEGLEWISANWKLCGPLKNKTDVDSMKEWISSATINVAMVNYPYPANFLGNLPGHPVRAFCKNLDKVMEGKDLLTATFKGLNTWFNHTGSAKCFNLSSEFGTSDLGLDAWNYQSCTEMVMPICMDGKQDFFEPSPWNLGEYVNDCKKNLKMSTRPYMIAKLFGGKNLESVSNIIFSNGLLDPWAGGGVLKNVSKSTIAVLLPSAAHHLDLRATNDLDPPSVRMARQFYKKIFRKWISDFHQEK</sequence>
<dbReference type="InterPro" id="IPR029058">
    <property type="entry name" value="AB_hydrolase_fold"/>
</dbReference>
<dbReference type="GO" id="GO:0005764">
    <property type="term" value="C:lysosome"/>
    <property type="evidence" value="ECO:0007669"/>
    <property type="project" value="UniProtKB-SubCell"/>
</dbReference>
<dbReference type="SMR" id="A0A482WU37"/>
<dbReference type="EC" id="3.4.16.2" evidence="14"/>
<evidence type="ECO:0000256" key="3">
    <source>
        <dbReference type="ARBA" id="ARBA00011738"/>
    </source>
</evidence>
<name>A0A482WU37_LAOST</name>
<dbReference type="InParanoid" id="A0A482WU37"/>
<evidence type="ECO:0000256" key="7">
    <source>
        <dbReference type="ARBA" id="ARBA00022801"/>
    </source>
</evidence>
<comment type="subunit">
    <text evidence="3">Homodimer.</text>
</comment>
<keyword evidence="8" id="KW-0865">Zymogen</keyword>